<keyword evidence="16" id="KW-1185">Reference proteome</keyword>
<keyword evidence="11" id="KW-0969">Cilium</keyword>
<evidence type="ECO:0000313" key="16">
    <source>
        <dbReference type="Proteomes" id="UP001152798"/>
    </source>
</evidence>
<evidence type="ECO:0000256" key="12">
    <source>
        <dbReference type="ARBA" id="ARBA00023175"/>
    </source>
</evidence>
<evidence type="ECO:0000256" key="8">
    <source>
        <dbReference type="ARBA" id="ARBA00022701"/>
    </source>
</evidence>
<dbReference type="GO" id="GO:0045504">
    <property type="term" value="F:dynein heavy chain binding"/>
    <property type="evidence" value="ECO:0007669"/>
    <property type="project" value="TreeGrafter"/>
</dbReference>
<dbReference type="InterPro" id="IPR027417">
    <property type="entry name" value="P-loop_NTPase"/>
</dbReference>
<evidence type="ECO:0000256" key="5">
    <source>
        <dbReference type="ARBA" id="ARBA00018863"/>
    </source>
</evidence>
<evidence type="ECO:0000256" key="11">
    <source>
        <dbReference type="ARBA" id="ARBA00023069"/>
    </source>
</evidence>
<evidence type="ECO:0000256" key="3">
    <source>
        <dbReference type="ARBA" id="ARBA00004430"/>
    </source>
</evidence>
<keyword evidence="7" id="KW-0963">Cytoplasm</keyword>
<dbReference type="GO" id="GO:0005868">
    <property type="term" value="C:cytoplasmic dynein complex"/>
    <property type="evidence" value="ECO:0007669"/>
    <property type="project" value="InterPro"/>
</dbReference>
<dbReference type="OrthoDB" id="10263060at2759"/>
<dbReference type="GO" id="GO:0005813">
    <property type="term" value="C:centrosome"/>
    <property type="evidence" value="ECO:0007669"/>
    <property type="project" value="UniProtKB-SubCell"/>
</dbReference>
<keyword evidence="12" id="KW-0505">Motor protein</keyword>
<evidence type="ECO:0000256" key="14">
    <source>
        <dbReference type="ARBA" id="ARBA00023273"/>
    </source>
</evidence>
<evidence type="ECO:0000256" key="1">
    <source>
        <dbReference type="ARBA" id="ARBA00004120"/>
    </source>
</evidence>
<accession>A0A9P0H7X8</accession>
<keyword evidence="6" id="KW-0217">Developmental protein</keyword>
<keyword evidence="8" id="KW-0493">Microtubule</keyword>
<keyword evidence="9" id="KW-0970">Cilium biogenesis/degradation</keyword>
<dbReference type="InterPro" id="IPR022780">
    <property type="entry name" value="Dynein_light_int_chain"/>
</dbReference>
<protein>
    <recommendedName>
        <fullName evidence="5">Cytoplasmic dynein 2 light intermediate chain 1</fullName>
    </recommendedName>
</protein>
<dbReference type="GO" id="GO:0036064">
    <property type="term" value="C:ciliary basal body"/>
    <property type="evidence" value="ECO:0007669"/>
    <property type="project" value="TreeGrafter"/>
</dbReference>
<evidence type="ECO:0000256" key="4">
    <source>
        <dbReference type="ARBA" id="ARBA00006831"/>
    </source>
</evidence>
<dbReference type="Gene3D" id="3.40.50.300">
    <property type="entry name" value="P-loop containing nucleotide triphosphate hydrolases"/>
    <property type="match status" value="1"/>
</dbReference>
<keyword evidence="14" id="KW-0966">Cell projection</keyword>
<dbReference type="Proteomes" id="UP001152798">
    <property type="component" value="Chromosome 3"/>
</dbReference>
<dbReference type="InterPro" id="IPR040045">
    <property type="entry name" value="DYNC2LI1"/>
</dbReference>
<evidence type="ECO:0000256" key="6">
    <source>
        <dbReference type="ARBA" id="ARBA00022473"/>
    </source>
</evidence>
<evidence type="ECO:0000256" key="2">
    <source>
        <dbReference type="ARBA" id="ARBA00004300"/>
    </source>
</evidence>
<dbReference type="GO" id="GO:0005930">
    <property type="term" value="C:axoneme"/>
    <property type="evidence" value="ECO:0007669"/>
    <property type="project" value="UniProtKB-SubCell"/>
</dbReference>
<keyword evidence="10" id="KW-0243">Dynein</keyword>
<dbReference type="PANTHER" id="PTHR13236">
    <property type="entry name" value="DYNEIN 2 LIGHT INTERMEDIATE CHAIN, ISOFORM 2"/>
    <property type="match status" value="1"/>
</dbReference>
<dbReference type="GO" id="GO:0035735">
    <property type="term" value="P:intraciliary transport involved in cilium assembly"/>
    <property type="evidence" value="ECO:0007669"/>
    <property type="project" value="InterPro"/>
</dbReference>
<keyword evidence="13" id="KW-0206">Cytoskeleton</keyword>
<proteinExistence type="inferred from homology"/>
<gene>
    <name evidence="15" type="ORF">NEZAVI_LOCUS6939</name>
</gene>
<comment type="subcellular location">
    <subcellularLocation>
        <location evidence="3">Cytoplasm</location>
        <location evidence="3">Cytoskeleton</location>
        <location evidence="3">Cilium axoneme</location>
    </subcellularLocation>
    <subcellularLocation>
        <location evidence="1">Cytoplasm</location>
        <location evidence="1">Cytoskeleton</location>
        <location evidence="1">Cilium basal body</location>
    </subcellularLocation>
    <subcellularLocation>
        <location evidence="2">Cytoplasm</location>
        <location evidence="2">Cytoskeleton</location>
        <location evidence="2">Microtubule organizing center</location>
        <location evidence="2">Centrosome</location>
    </subcellularLocation>
</comment>
<dbReference type="EMBL" id="OV725079">
    <property type="protein sequence ID" value="CAH1396994.1"/>
    <property type="molecule type" value="Genomic_DNA"/>
</dbReference>
<dbReference type="PANTHER" id="PTHR13236:SF0">
    <property type="entry name" value="CYTOPLASMIC DYNEIN 2 LIGHT INTERMEDIATE CHAIN 1"/>
    <property type="match status" value="1"/>
</dbReference>
<name>A0A9P0H7X8_NEZVI</name>
<dbReference type="Pfam" id="PF05783">
    <property type="entry name" value="DLIC"/>
    <property type="match status" value="1"/>
</dbReference>
<dbReference type="GO" id="GO:0005874">
    <property type="term" value="C:microtubule"/>
    <property type="evidence" value="ECO:0007669"/>
    <property type="project" value="UniProtKB-KW"/>
</dbReference>
<organism evidence="15 16">
    <name type="scientific">Nezara viridula</name>
    <name type="common">Southern green stink bug</name>
    <name type="synonym">Cimex viridulus</name>
    <dbReference type="NCBI Taxonomy" id="85310"/>
    <lineage>
        <taxon>Eukaryota</taxon>
        <taxon>Metazoa</taxon>
        <taxon>Ecdysozoa</taxon>
        <taxon>Arthropoda</taxon>
        <taxon>Hexapoda</taxon>
        <taxon>Insecta</taxon>
        <taxon>Pterygota</taxon>
        <taxon>Neoptera</taxon>
        <taxon>Paraneoptera</taxon>
        <taxon>Hemiptera</taxon>
        <taxon>Heteroptera</taxon>
        <taxon>Panheteroptera</taxon>
        <taxon>Pentatomomorpha</taxon>
        <taxon>Pentatomoidea</taxon>
        <taxon>Pentatomidae</taxon>
        <taxon>Pentatominae</taxon>
        <taxon>Nezara</taxon>
    </lineage>
</organism>
<evidence type="ECO:0000256" key="13">
    <source>
        <dbReference type="ARBA" id="ARBA00023212"/>
    </source>
</evidence>
<sequence>MERSFPELKLPGEGTLLDYAVQEIMKKETIDIEYVEPNQKSILFVGNTSSGKTSLIQKFYGTSDSIEPTFMLDYFPSPRNYLTINNETANCHIWELGGGTLYEQALSYLIDSPDLTICLCLDLSKPQFLYYTQEELLDIVLKFLKGRSDFKSTHKFRVTAIPNDHPDAGHLKPYPFPLIIIGTMYDVFNKFEPEKKRIITQFMRYLSHLYGAYLFYWTDRNNEIIKQAKDILKHYAYGTDALKIKKTDYNRAVIVSPYLDNLNEIDATASKMEHSLEKYRLLLEAHFPQKKISKPISEENPADNPKYADPIIDLIRKQQLQKEALFEKWDKKREEEETEKFKIINPFADIKPDKIRNSEEEDELIDLKVNEIKTEDQKKISQET</sequence>
<evidence type="ECO:0000256" key="9">
    <source>
        <dbReference type="ARBA" id="ARBA00022794"/>
    </source>
</evidence>
<comment type="similarity">
    <text evidence="4">Belongs to the dynein light intermediate chain family.</text>
</comment>
<evidence type="ECO:0000256" key="7">
    <source>
        <dbReference type="ARBA" id="ARBA00022490"/>
    </source>
</evidence>
<dbReference type="GO" id="GO:0035721">
    <property type="term" value="P:intraciliary retrograde transport"/>
    <property type="evidence" value="ECO:0007669"/>
    <property type="project" value="InterPro"/>
</dbReference>
<evidence type="ECO:0000256" key="10">
    <source>
        <dbReference type="ARBA" id="ARBA00023017"/>
    </source>
</evidence>
<reference evidence="15" key="1">
    <citation type="submission" date="2022-01" db="EMBL/GenBank/DDBJ databases">
        <authorList>
            <person name="King R."/>
        </authorList>
    </citation>
    <scope>NUCLEOTIDE SEQUENCE</scope>
</reference>
<evidence type="ECO:0000313" key="15">
    <source>
        <dbReference type="EMBL" id="CAH1396994.1"/>
    </source>
</evidence>
<dbReference type="SUPFAM" id="SSF52540">
    <property type="entry name" value="P-loop containing nucleoside triphosphate hydrolases"/>
    <property type="match status" value="1"/>
</dbReference>
<dbReference type="AlphaFoldDB" id="A0A9P0H7X8"/>